<comment type="caution">
    <text evidence="1">The sequence shown here is derived from an EMBL/GenBank/DDBJ whole genome shotgun (WGS) entry which is preliminary data.</text>
</comment>
<reference evidence="1 2" key="1">
    <citation type="submission" date="2022-05" db="EMBL/GenBank/DDBJ databases">
        <title>Seasonal and diel survey of microbial diversity of the Tyrrhenian coast.</title>
        <authorList>
            <person name="Gattoni G."/>
            <person name="Corral P."/>
        </authorList>
    </citation>
    <scope>NUCLEOTIDE SEQUENCE [LARGE SCALE GENOMIC DNA]</scope>
    <source>
        <strain evidence="1 2">V10</strain>
    </source>
</reference>
<name>A0ABT0M0J6_9RHOB</name>
<protein>
    <submittedName>
        <fullName evidence="1">Capsular polysaccharide biosynthesis protein</fullName>
    </submittedName>
</protein>
<dbReference type="CDD" id="cd16439">
    <property type="entry name" value="beta_Kdo_transferase_KpsC_2"/>
    <property type="match status" value="1"/>
</dbReference>
<evidence type="ECO:0000313" key="2">
    <source>
        <dbReference type="Proteomes" id="UP001202550"/>
    </source>
</evidence>
<keyword evidence="2" id="KW-1185">Reference proteome</keyword>
<dbReference type="RefSeq" id="WP_249057607.1">
    <property type="nucleotide sequence ID" value="NZ_JALZWP010000005.1"/>
</dbReference>
<organism evidence="1 2">
    <name type="scientific">Roseinatronobacter domitianus</name>
    <dbReference type="NCBI Taxonomy" id="2940293"/>
    <lineage>
        <taxon>Bacteria</taxon>
        <taxon>Pseudomonadati</taxon>
        <taxon>Pseudomonadota</taxon>
        <taxon>Alphaproteobacteria</taxon>
        <taxon>Rhodobacterales</taxon>
        <taxon>Paracoccaceae</taxon>
        <taxon>Roseinatronobacter</taxon>
    </lineage>
</organism>
<dbReference type="Pfam" id="PF05159">
    <property type="entry name" value="Capsule_synth"/>
    <property type="match status" value="4"/>
</dbReference>
<dbReference type="Proteomes" id="UP001202550">
    <property type="component" value="Unassembled WGS sequence"/>
</dbReference>
<dbReference type="InterPro" id="IPR007833">
    <property type="entry name" value="Capsule_polysaccharide_synth"/>
</dbReference>
<dbReference type="CDD" id="cd16440">
    <property type="entry name" value="beta_Kdo_transferase_KpsC_1"/>
    <property type="match status" value="1"/>
</dbReference>
<gene>
    <name evidence="1" type="ORF">M3N55_06500</name>
</gene>
<dbReference type="EMBL" id="JALZWP010000005">
    <property type="protein sequence ID" value="MCL1628376.1"/>
    <property type="molecule type" value="Genomic_DNA"/>
</dbReference>
<evidence type="ECO:0000313" key="1">
    <source>
        <dbReference type="EMBL" id="MCL1628376.1"/>
    </source>
</evidence>
<sequence>MRPRIYAVSGGFLGPSAQARRIRRIMALAGYAPRIGWPKPQDMVAAWGHAPRAARAKAVAERSGAALLRVEDAFLRSLFPGRCGEPPLGLVIDEQGIHYDPSHPSDLETLLAKNPLDDHALLETARLCMARIGAQHLTKYSACDPDTPAPPPGYVLVIDQVRGDASLTHGGLHGPLSPYIFHEMLVQAQLDHPTARIVIRTHPEAAQGLRPGHFTDADAQSDRVSICDAPCSPQNLLDGAIAVYTVSSQLGFEAILAGHRPNVWGLPFYAGWGLSDDQTPHPRRNRRLTRTQLFAGAMLLYPKWYHPCRDRLCALPDLLDHLEALVRAWREDHAGYDTLDMRLWKRPHLQAFFGRWQKLRFRKTAMGRRSMVWGAGDGDIRIEDGLLRSRGLGAALTPPLSLVRDDLGIYYDPTQPSRLEHLVARPLPPGGTERAARLIAGLRAQGLTKYNLAGARATLPQGHRILVPGQVEDDASIRLGAADICTNTALLSKVRAENPDAIILYKPHPDVEAGLRPGALADMSAADMVLPQADTAWLLTQVQEVWTITSTLGFEALLRAVPVTCLGAPFYAGWGLTRDLGQVPDRRRARPSLEILAHAVLIDYPRYLDPVTRLPCSPELALERLADPAAAPQPPVLRVLAKLQGLLASYTTFWR</sequence>
<proteinExistence type="predicted"/>
<accession>A0ABT0M0J6</accession>